<gene>
    <name evidence="7" type="primary">norG</name>
    <name evidence="7" type="ORF">NCTC11179_00009</name>
</gene>
<keyword evidence="2" id="KW-0663">Pyridoxal phosphate</keyword>
<dbReference type="GO" id="GO:0003700">
    <property type="term" value="F:DNA-binding transcription factor activity"/>
    <property type="evidence" value="ECO:0007669"/>
    <property type="project" value="InterPro"/>
</dbReference>
<keyword evidence="4" id="KW-0238">DNA-binding</keyword>
<evidence type="ECO:0000256" key="4">
    <source>
        <dbReference type="ARBA" id="ARBA00023125"/>
    </source>
</evidence>
<dbReference type="Pfam" id="PF00392">
    <property type="entry name" value="GntR"/>
    <property type="match status" value="1"/>
</dbReference>
<dbReference type="GO" id="GO:0003677">
    <property type="term" value="F:DNA binding"/>
    <property type="evidence" value="ECO:0007669"/>
    <property type="project" value="UniProtKB-KW"/>
</dbReference>
<organism evidence="7 8">
    <name type="scientific">Myroides odoratus</name>
    <name type="common">Flavobacterium odoratum</name>
    <dbReference type="NCBI Taxonomy" id="256"/>
    <lineage>
        <taxon>Bacteria</taxon>
        <taxon>Pseudomonadati</taxon>
        <taxon>Bacteroidota</taxon>
        <taxon>Flavobacteriia</taxon>
        <taxon>Flavobacteriales</taxon>
        <taxon>Flavobacteriaceae</taxon>
        <taxon>Myroides</taxon>
    </lineage>
</organism>
<keyword evidence="3" id="KW-0805">Transcription regulation</keyword>
<feature type="domain" description="HTH gntR-type" evidence="6">
    <location>
        <begin position="16"/>
        <end position="84"/>
    </location>
</feature>
<dbReference type="InterPro" id="IPR000524">
    <property type="entry name" value="Tscrpt_reg_HTH_GntR"/>
</dbReference>
<evidence type="ECO:0000313" key="8">
    <source>
        <dbReference type="Proteomes" id="UP000255024"/>
    </source>
</evidence>
<evidence type="ECO:0000256" key="5">
    <source>
        <dbReference type="ARBA" id="ARBA00023163"/>
    </source>
</evidence>
<dbReference type="CDD" id="cd07377">
    <property type="entry name" value="WHTH_GntR"/>
    <property type="match status" value="1"/>
</dbReference>
<dbReference type="Gene3D" id="1.10.10.10">
    <property type="entry name" value="Winged helix-like DNA-binding domain superfamily/Winged helix DNA-binding domain"/>
    <property type="match status" value="1"/>
</dbReference>
<name>A0A378RHQ8_MYROD</name>
<protein>
    <submittedName>
        <fullName evidence="7">HTH-type transcriptional regulator norG</fullName>
    </submittedName>
</protein>
<dbReference type="EMBL" id="UGQL01000001">
    <property type="protein sequence ID" value="STZ26495.1"/>
    <property type="molecule type" value="Genomic_DNA"/>
</dbReference>
<dbReference type="PROSITE" id="PS50949">
    <property type="entry name" value="HTH_GNTR"/>
    <property type="match status" value="1"/>
</dbReference>
<dbReference type="SUPFAM" id="SSF46785">
    <property type="entry name" value="Winged helix' DNA-binding domain"/>
    <property type="match status" value="1"/>
</dbReference>
<dbReference type="CDD" id="cd00609">
    <property type="entry name" value="AAT_like"/>
    <property type="match status" value="1"/>
</dbReference>
<dbReference type="PANTHER" id="PTHR46577">
    <property type="entry name" value="HTH-TYPE TRANSCRIPTIONAL REGULATORY PROTEIN GABR"/>
    <property type="match status" value="1"/>
</dbReference>
<dbReference type="InterPro" id="IPR036388">
    <property type="entry name" value="WH-like_DNA-bd_sf"/>
</dbReference>
<accession>A0A378RHQ8</accession>
<dbReference type="InterPro" id="IPR036390">
    <property type="entry name" value="WH_DNA-bd_sf"/>
</dbReference>
<sequence>MLPFERIITIDRTSNIPIYRQIAISFINAISQGIIKANTHLPSTRDLAKLLGVHRKTIVAAYEELEAQDWVVSVPRKYVAVSAKIPHLKPKKWSDEAANESSYGAFFDLPFKQITAPKRKSTTILPDVIIDDGFPDVRLSPIDDLLKIYRSYTSKKHSIRNATFGSAQGSLKLREVLADYLSETRGLNIEKEHLLITHGAQMSIYLAAQLLLTQGDVVVVGKPNYGMATKVFEQTGATVIEVGVDDCGLVVEEVQAICEQQPIKAIYVIPHHHYPTTVTMSIERRIALLKLSQQYAFAIIEDDYDYDYHYASSPYLPLASSPHNGNIIYIGSFSKLLDPSIRIGFMVAPFNFIEQGVALRKLIDVGVDGYMQNALAELIKLGELKRHIKKAKKCYFSRRDYLDQLLQEHLQAHVTYALPSGGMAIWLVLKKPHLVEYLINHPQLAIKRAVVELNAFRFGFASMNEKELEQAVLLLKKIIEEKK</sequence>
<evidence type="ECO:0000256" key="2">
    <source>
        <dbReference type="ARBA" id="ARBA00022898"/>
    </source>
</evidence>
<dbReference type="InterPro" id="IPR051446">
    <property type="entry name" value="HTH_trans_reg/aminotransferase"/>
</dbReference>
<dbReference type="Gene3D" id="3.40.640.10">
    <property type="entry name" value="Type I PLP-dependent aspartate aminotransferase-like (Major domain)"/>
    <property type="match status" value="1"/>
</dbReference>
<reference evidence="7 8" key="1">
    <citation type="submission" date="2018-06" db="EMBL/GenBank/DDBJ databases">
        <authorList>
            <consortium name="Pathogen Informatics"/>
            <person name="Doyle S."/>
        </authorList>
    </citation>
    <scope>NUCLEOTIDE SEQUENCE [LARGE SCALE GENOMIC DNA]</scope>
    <source>
        <strain evidence="7 8">NCTC11179</strain>
    </source>
</reference>
<keyword evidence="5" id="KW-0804">Transcription</keyword>
<dbReference type="Pfam" id="PF00155">
    <property type="entry name" value="Aminotran_1_2"/>
    <property type="match status" value="1"/>
</dbReference>
<evidence type="ECO:0000256" key="3">
    <source>
        <dbReference type="ARBA" id="ARBA00023015"/>
    </source>
</evidence>
<dbReference type="SMART" id="SM00345">
    <property type="entry name" value="HTH_GNTR"/>
    <property type="match status" value="1"/>
</dbReference>
<keyword evidence="8" id="KW-1185">Reference proteome</keyword>
<evidence type="ECO:0000256" key="1">
    <source>
        <dbReference type="ARBA" id="ARBA00005384"/>
    </source>
</evidence>
<dbReference type="SUPFAM" id="SSF53383">
    <property type="entry name" value="PLP-dependent transferases"/>
    <property type="match status" value="1"/>
</dbReference>
<dbReference type="Proteomes" id="UP000255024">
    <property type="component" value="Unassembled WGS sequence"/>
</dbReference>
<dbReference type="GO" id="GO:0030170">
    <property type="term" value="F:pyridoxal phosphate binding"/>
    <property type="evidence" value="ECO:0007669"/>
    <property type="project" value="InterPro"/>
</dbReference>
<dbReference type="RefSeq" id="WP_115089637.1">
    <property type="nucleotide sequence ID" value="NZ_CP068107.1"/>
</dbReference>
<evidence type="ECO:0000313" key="7">
    <source>
        <dbReference type="EMBL" id="STZ26495.1"/>
    </source>
</evidence>
<proteinExistence type="inferred from homology"/>
<dbReference type="AlphaFoldDB" id="A0A378RHQ8"/>
<comment type="similarity">
    <text evidence="1">In the C-terminal section; belongs to the class-I pyridoxal-phosphate-dependent aminotransferase family.</text>
</comment>
<dbReference type="PANTHER" id="PTHR46577:SF1">
    <property type="entry name" value="HTH-TYPE TRANSCRIPTIONAL REGULATORY PROTEIN GABR"/>
    <property type="match status" value="1"/>
</dbReference>
<dbReference type="InterPro" id="IPR004839">
    <property type="entry name" value="Aminotransferase_I/II_large"/>
</dbReference>
<dbReference type="InterPro" id="IPR015421">
    <property type="entry name" value="PyrdxlP-dep_Trfase_major"/>
</dbReference>
<dbReference type="InterPro" id="IPR015424">
    <property type="entry name" value="PyrdxlP-dep_Trfase"/>
</dbReference>
<evidence type="ECO:0000259" key="6">
    <source>
        <dbReference type="PROSITE" id="PS50949"/>
    </source>
</evidence>